<dbReference type="SUPFAM" id="SSF103575">
    <property type="entry name" value="Plexin repeat"/>
    <property type="match status" value="1"/>
</dbReference>
<evidence type="ECO:0008006" key="13">
    <source>
        <dbReference type="Google" id="ProtNLM"/>
    </source>
</evidence>
<dbReference type="Pfam" id="PF01437">
    <property type="entry name" value="PSI"/>
    <property type="match status" value="1"/>
</dbReference>
<evidence type="ECO:0000313" key="12">
    <source>
        <dbReference type="Proteomes" id="UP000316079"/>
    </source>
</evidence>
<keyword evidence="4" id="KW-1015">Disulfide bond</keyword>
<evidence type="ECO:0000256" key="4">
    <source>
        <dbReference type="ARBA" id="ARBA00023157"/>
    </source>
</evidence>
<feature type="transmembrane region" description="Helical" evidence="8">
    <location>
        <begin position="15"/>
        <end position="33"/>
    </location>
</feature>
<gene>
    <name evidence="11" type="ORF">DNTS_026723</name>
</gene>
<comment type="caution">
    <text evidence="7">Lacks conserved residue(s) required for the propagation of feature annotation.</text>
</comment>
<dbReference type="SUPFAM" id="SSF48726">
    <property type="entry name" value="Immunoglobulin"/>
    <property type="match status" value="1"/>
</dbReference>
<keyword evidence="3 8" id="KW-0472">Membrane</keyword>
<evidence type="ECO:0000259" key="9">
    <source>
        <dbReference type="PROSITE" id="PS50835"/>
    </source>
</evidence>
<dbReference type="InterPro" id="IPR013151">
    <property type="entry name" value="Immunoglobulin_dom"/>
</dbReference>
<sequence>GSWESKTASSGHSGSWTSLVLKIVILVELLARVRNAMSPLLFFTILHGIVINVWAGWNNLNIVPRKTIHCEESHLIKFKAEGIWNYSTMLIRDDLGLLVLGAREAVYALDINEISVSKSKVLWEVTEEKQKECSSKGKHPDIDCRNYVRVLHQMSDGGMYVCGTNAFSPVCDYISYNDGKLKLEGKQEDGRGKCPFDPFQRSSSLMLDEDLYSGTSLNFLGSEPVILRTSPVTLRTVFKSSWLNEPNFIYMDMVPESDDSPEGDDDKIYMFFSESAIEYDFYNKLLVSRVARVCKGDMGGLRTLQRKWSSFLKARLDCSVPEPSLPYVIQDVFHVRHKTWRKSVFYAVFTSQSSSTDRSSAVCAYDMTDITEVFARGKFKTEVSVEMSDVKWVMYNGECINNAARSLGINRTLDLPDKTLQFIRDRPLMEDAVRPITGKPLLLNRGPLLTRLVVDTVTAQDGQDYPVMFVGTGEFSHKPLGQNGSNCHFEANGYVQKAVNYDGEMHIIEEIELFENAEPVDVLRLHQNQLYAGSASGVVQIPVSNCSRYSSCLDCVLARDPYCVWDVLAQQCLRLPQSPVDQKRDLIQSLKDGDANQCPSTGPETKLGILVLGNNIRLPCQPSSNLAQVNWYFAEKPLLYSNEKYTIYKDAILIYNATSSDAGRYTCMSVEHLKGKQFTQTLAIYDLQEQKAPEVMVTIKTTVGKSLDERFTTSSGVHEQEESPSFYKNQSGKSKLIAMQVSLAVLSVLMVCLLFWNFYMGHISPFMCCGRHLIKSTRNLPEMEYINTGNDVMDHKQQMISLYIKTKCDGEAATFHSRPANGDQALDNHVFKYITDESEI</sequence>
<accession>A0A553RKZ1</accession>
<dbReference type="Gene3D" id="2.60.40.10">
    <property type="entry name" value="Immunoglobulins"/>
    <property type="match status" value="1"/>
</dbReference>
<dbReference type="GO" id="GO:0030215">
    <property type="term" value="F:semaphorin receptor binding"/>
    <property type="evidence" value="ECO:0007669"/>
    <property type="project" value="InterPro"/>
</dbReference>
<dbReference type="PROSITE" id="PS51004">
    <property type="entry name" value="SEMA"/>
    <property type="match status" value="1"/>
</dbReference>
<comment type="subcellular location">
    <subcellularLocation>
        <location evidence="1">Membrane</location>
    </subcellularLocation>
</comment>
<dbReference type="InterPro" id="IPR013783">
    <property type="entry name" value="Ig-like_fold"/>
</dbReference>
<dbReference type="GO" id="GO:0001755">
    <property type="term" value="P:neural crest cell migration"/>
    <property type="evidence" value="ECO:0007669"/>
    <property type="project" value="TreeGrafter"/>
</dbReference>
<organism evidence="11 12">
    <name type="scientific">Danionella cerebrum</name>
    <dbReference type="NCBI Taxonomy" id="2873325"/>
    <lineage>
        <taxon>Eukaryota</taxon>
        <taxon>Metazoa</taxon>
        <taxon>Chordata</taxon>
        <taxon>Craniata</taxon>
        <taxon>Vertebrata</taxon>
        <taxon>Euteleostomi</taxon>
        <taxon>Actinopterygii</taxon>
        <taxon>Neopterygii</taxon>
        <taxon>Teleostei</taxon>
        <taxon>Ostariophysi</taxon>
        <taxon>Cypriniformes</taxon>
        <taxon>Danionidae</taxon>
        <taxon>Danioninae</taxon>
        <taxon>Danionella</taxon>
    </lineage>
</organism>
<dbReference type="OrthoDB" id="9988752at2759"/>
<dbReference type="EMBL" id="SRMA01023855">
    <property type="protein sequence ID" value="TRZ02851.1"/>
    <property type="molecule type" value="Genomic_DNA"/>
</dbReference>
<dbReference type="GO" id="GO:0030335">
    <property type="term" value="P:positive regulation of cell migration"/>
    <property type="evidence" value="ECO:0007669"/>
    <property type="project" value="TreeGrafter"/>
</dbReference>
<evidence type="ECO:0000256" key="2">
    <source>
        <dbReference type="ARBA" id="ARBA00009492"/>
    </source>
</evidence>
<dbReference type="InterPro" id="IPR015943">
    <property type="entry name" value="WD40/YVTN_repeat-like_dom_sf"/>
</dbReference>
<dbReference type="Pfam" id="PF01403">
    <property type="entry name" value="Sema"/>
    <property type="match status" value="1"/>
</dbReference>
<dbReference type="Proteomes" id="UP000316079">
    <property type="component" value="Unassembled WGS sequence"/>
</dbReference>
<evidence type="ECO:0000313" key="11">
    <source>
        <dbReference type="EMBL" id="TRZ02851.1"/>
    </source>
</evidence>
<comment type="similarity">
    <text evidence="2">Belongs to the semaphorin family.</text>
</comment>
<dbReference type="InterPro" id="IPR001627">
    <property type="entry name" value="Semap_dom"/>
</dbReference>
<proteinExistence type="inferred from homology"/>
<dbReference type="SMART" id="SM00409">
    <property type="entry name" value="IG"/>
    <property type="match status" value="1"/>
</dbReference>
<dbReference type="GO" id="GO:0005615">
    <property type="term" value="C:extracellular space"/>
    <property type="evidence" value="ECO:0007669"/>
    <property type="project" value="TreeGrafter"/>
</dbReference>
<dbReference type="InterPro" id="IPR002165">
    <property type="entry name" value="Plexin_repeat"/>
</dbReference>
<dbReference type="AlphaFoldDB" id="A0A553RKZ1"/>
<dbReference type="GO" id="GO:0005886">
    <property type="term" value="C:plasma membrane"/>
    <property type="evidence" value="ECO:0007669"/>
    <property type="project" value="TreeGrafter"/>
</dbReference>
<dbReference type="InterPro" id="IPR003599">
    <property type="entry name" value="Ig_sub"/>
</dbReference>
<evidence type="ECO:0000256" key="8">
    <source>
        <dbReference type="SAM" id="Phobius"/>
    </source>
</evidence>
<dbReference type="InterPro" id="IPR016201">
    <property type="entry name" value="PSI"/>
</dbReference>
<protein>
    <recommendedName>
        <fullName evidence="13">Sema domain-containing protein</fullName>
    </recommendedName>
</protein>
<dbReference type="GO" id="GO:0007411">
    <property type="term" value="P:axon guidance"/>
    <property type="evidence" value="ECO:0007669"/>
    <property type="project" value="TreeGrafter"/>
</dbReference>
<dbReference type="InterPro" id="IPR036352">
    <property type="entry name" value="Semap_dom_sf"/>
</dbReference>
<dbReference type="Gene3D" id="2.130.10.10">
    <property type="entry name" value="YVTN repeat-like/Quinoprotein amine dehydrogenase"/>
    <property type="match status" value="1"/>
</dbReference>
<dbReference type="GO" id="GO:0071526">
    <property type="term" value="P:semaphorin-plexin signaling pathway"/>
    <property type="evidence" value="ECO:0007669"/>
    <property type="project" value="TreeGrafter"/>
</dbReference>
<keyword evidence="6" id="KW-0393">Immunoglobulin domain</keyword>
<dbReference type="GO" id="GO:0000122">
    <property type="term" value="P:negative regulation of transcription by RNA polymerase II"/>
    <property type="evidence" value="ECO:0007669"/>
    <property type="project" value="TreeGrafter"/>
</dbReference>
<dbReference type="InterPro" id="IPR007110">
    <property type="entry name" value="Ig-like_dom"/>
</dbReference>
<dbReference type="GO" id="GO:0045499">
    <property type="term" value="F:chemorepellent activity"/>
    <property type="evidence" value="ECO:0007669"/>
    <property type="project" value="TreeGrafter"/>
</dbReference>
<dbReference type="FunFam" id="2.130.10.10:FF:001703">
    <property type="entry name" value="Semaphorin 4e"/>
    <property type="match status" value="1"/>
</dbReference>
<feature type="transmembrane region" description="Helical" evidence="8">
    <location>
        <begin position="737"/>
        <end position="759"/>
    </location>
</feature>
<dbReference type="SUPFAM" id="SSF101912">
    <property type="entry name" value="Sema domain"/>
    <property type="match status" value="1"/>
</dbReference>
<evidence type="ECO:0000259" key="10">
    <source>
        <dbReference type="PROSITE" id="PS51004"/>
    </source>
</evidence>
<dbReference type="SMART" id="SM00423">
    <property type="entry name" value="PSI"/>
    <property type="match status" value="1"/>
</dbReference>
<keyword evidence="8" id="KW-1133">Transmembrane helix</keyword>
<keyword evidence="5" id="KW-0325">Glycoprotein</keyword>
<evidence type="ECO:0000256" key="3">
    <source>
        <dbReference type="ARBA" id="ARBA00023136"/>
    </source>
</evidence>
<feature type="domain" description="Sema" evidence="10">
    <location>
        <begin position="59"/>
        <end position="543"/>
    </location>
</feature>
<dbReference type="InterPro" id="IPR036179">
    <property type="entry name" value="Ig-like_dom_sf"/>
</dbReference>
<evidence type="ECO:0000256" key="5">
    <source>
        <dbReference type="ARBA" id="ARBA00023180"/>
    </source>
</evidence>
<dbReference type="Pfam" id="PF00047">
    <property type="entry name" value="ig"/>
    <property type="match status" value="1"/>
</dbReference>
<dbReference type="PANTHER" id="PTHR11036:SF135">
    <property type="entry name" value="SEMAPHORIN 4D ISOFORM X1-RELATED"/>
    <property type="match status" value="1"/>
</dbReference>
<name>A0A553RKZ1_9TELE</name>
<dbReference type="GO" id="GO:0043931">
    <property type="term" value="P:ossification involved in bone maturation"/>
    <property type="evidence" value="ECO:0007669"/>
    <property type="project" value="TreeGrafter"/>
</dbReference>
<comment type="caution">
    <text evidence="11">The sequence shown here is derived from an EMBL/GenBank/DDBJ whole genome shotgun (WGS) entry which is preliminary data.</text>
</comment>
<evidence type="ECO:0000256" key="6">
    <source>
        <dbReference type="ARBA" id="ARBA00023319"/>
    </source>
</evidence>
<feature type="non-terminal residue" evidence="11">
    <location>
        <position position="1"/>
    </location>
</feature>
<keyword evidence="12" id="KW-1185">Reference proteome</keyword>
<feature type="transmembrane region" description="Helical" evidence="8">
    <location>
        <begin position="40"/>
        <end position="57"/>
    </location>
</feature>
<evidence type="ECO:0000256" key="7">
    <source>
        <dbReference type="PROSITE-ProRule" id="PRU00352"/>
    </source>
</evidence>
<dbReference type="InterPro" id="IPR027231">
    <property type="entry name" value="Semaphorin"/>
</dbReference>
<reference evidence="11 12" key="1">
    <citation type="journal article" date="2019" name="Sci. Data">
        <title>Hybrid genome assembly and annotation of Danionella translucida.</title>
        <authorList>
            <person name="Kadobianskyi M."/>
            <person name="Schulze L."/>
            <person name="Schuelke M."/>
            <person name="Judkewitz B."/>
        </authorList>
    </citation>
    <scope>NUCLEOTIDE SEQUENCE [LARGE SCALE GENOMIC DNA]</scope>
    <source>
        <strain evidence="11 12">Bolton</strain>
    </source>
</reference>
<dbReference type="PANTHER" id="PTHR11036">
    <property type="entry name" value="SEMAPHORIN"/>
    <property type="match status" value="1"/>
</dbReference>
<evidence type="ECO:0000256" key="1">
    <source>
        <dbReference type="ARBA" id="ARBA00004370"/>
    </source>
</evidence>
<feature type="domain" description="Ig-like" evidence="9">
    <location>
        <begin position="603"/>
        <end position="683"/>
    </location>
</feature>
<dbReference type="Gene3D" id="3.30.1680.10">
    <property type="entry name" value="ligand-binding face of the semaphorins, domain 2"/>
    <property type="match status" value="1"/>
</dbReference>
<keyword evidence="8" id="KW-0812">Transmembrane</keyword>
<dbReference type="SMART" id="SM00630">
    <property type="entry name" value="Sema"/>
    <property type="match status" value="1"/>
</dbReference>
<dbReference type="PROSITE" id="PS50835">
    <property type="entry name" value="IG_LIKE"/>
    <property type="match status" value="1"/>
</dbReference>